<dbReference type="InterPro" id="IPR036174">
    <property type="entry name" value="Znf_Sec23_Sec24_sf"/>
</dbReference>
<dbReference type="InterPro" id="IPR036180">
    <property type="entry name" value="Gelsolin-like_dom_sf"/>
</dbReference>
<organism evidence="19 20">
    <name type="scientific">Wickerhamomyces anomalus (strain ATCC 58044 / CBS 1984 / NCYC 433 / NRRL Y-366-8)</name>
    <name type="common">Yeast</name>
    <name type="synonym">Hansenula anomala</name>
    <dbReference type="NCBI Taxonomy" id="683960"/>
    <lineage>
        <taxon>Eukaryota</taxon>
        <taxon>Fungi</taxon>
        <taxon>Dikarya</taxon>
        <taxon>Ascomycota</taxon>
        <taxon>Saccharomycotina</taxon>
        <taxon>Saccharomycetes</taxon>
        <taxon>Phaffomycetales</taxon>
        <taxon>Wickerhamomycetaceae</taxon>
        <taxon>Wickerhamomyces</taxon>
    </lineage>
</organism>
<dbReference type="Gene3D" id="1.20.120.730">
    <property type="entry name" value="Sec23/Sec24 helical domain"/>
    <property type="match status" value="1"/>
</dbReference>
<gene>
    <name evidence="19" type="ORF">WICANDRAFT_64312</name>
</gene>
<dbReference type="SUPFAM" id="SSF81811">
    <property type="entry name" value="Helical domain of Sec23/24"/>
    <property type="match status" value="1"/>
</dbReference>
<dbReference type="InterPro" id="IPR006895">
    <property type="entry name" value="Znf_Sec23_Sec24"/>
</dbReference>
<dbReference type="GO" id="GO:0005789">
    <property type="term" value="C:endoplasmic reticulum membrane"/>
    <property type="evidence" value="ECO:0007669"/>
    <property type="project" value="UniProtKB-SubCell"/>
</dbReference>
<evidence type="ECO:0000313" key="19">
    <source>
        <dbReference type="EMBL" id="ODQ58168.1"/>
    </source>
</evidence>
<dbReference type="Pfam" id="PF04811">
    <property type="entry name" value="Sec23_trunk"/>
    <property type="match status" value="1"/>
</dbReference>
<dbReference type="InterPro" id="IPR037364">
    <property type="entry name" value="Sec23"/>
</dbReference>
<keyword evidence="11 13" id="KW-0472">Membrane</keyword>
<keyword evidence="13" id="KW-0963">Cytoplasm</keyword>
<keyword evidence="9 13" id="KW-0653">Protein transport</keyword>
<evidence type="ECO:0000256" key="4">
    <source>
        <dbReference type="ARBA" id="ARBA00022448"/>
    </source>
</evidence>
<keyword evidence="5 13" id="KW-0479">Metal-binding</keyword>
<evidence type="ECO:0000259" key="15">
    <source>
        <dbReference type="Pfam" id="PF04810"/>
    </source>
</evidence>
<dbReference type="Pfam" id="PF00626">
    <property type="entry name" value="Gelsolin"/>
    <property type="match status" value="1"/>
</dbReference>
<dbReference type="Pfam" id="PF04815">
    <property type="entry name" value="Sec23_helical"/>
    <property type="match status" value="1"/>
</dbReference>
<proteinExistence type="inferred from homology"/>
<dbReference type="GO" id="GO:0006886">
    <property type="term" value="P:intracellular protein transport"/>
    <property type="evidence" value="ECO:0007669"/>
    <property type="project" value="InterPro"/>
</dbReference>
<dbReference type="InterPro" id="IPR036465">
    <property type="entry name" value="vWFA_dom_sf"/>
</dbReference>
<evidence type="ECO:0000259" key="14">
    <source>
        <dbReference type="Pfam" id="PF00626"/>
    </source>
</evidence>
<dbReference type="Gene3D" id="2.60.40.1670">
    <property type="entry name" value="beta-sandwich domain of Sec23/24"/>
    <property type="match status" value="1"/>
</dbReference>
<evidence type="ECO:0000256" key="12">
    <source>
        <dbReference type="ARBA" id="ARBA00023329"/>
    </source>
</evidence>
<dbReference type="InterPro" id="IPR036175">
    <property type="entry name" value="Sec23/24_helical_dom_sf"/>
</dbReference>
<comment type="subcellular location">
    <subcellularLocation>
        <location evidence="13">Cytoplasm</location>
    </subcellularLocation>
    <subcellularLocation>
        <location evidence="1 13">Cytoplasmic vesicle</location>
        <location evidence="1 13">COPII-coated vesicle membrane</location>
        <topology evidence="1 13">Peripheral membrane protein</topology>
        <orientation evidence="1 13">Cytoplasmic side</orientation>
    </subcellularLocation>
    <subcellularLocation>
        <location evidence="2 13">Endoplasmic reticulum membrane</location>
        <topology evidence="2 13">Peripheral membrane protein</topology>
        <orientation evidence="2 13">Cytoplasmic side</orientation>
    </subcellularLocation>
    <subcellularLocation>
        <location evidence="13">Golgi apparatus membrane</location>
        <topology evidence="13">Peripheral membrane protein</topology>
        <orientation evidence="13">Cytoplasmic side</orientation>
    </subcellularLocation>
</comment>
<dbReference type="InterPro" id="IPR029006">
    <property type="entry name" value="ADF-H/Gelsolin-like_dom_sf"/>
</dbReference>
<dbReference type="Gene3D" id="3.40.50.410">
    <property type="entry name" value="von Willebrand factor, type A domain"/>
    <property type="match status" value="1"/>
</dbReference>
<dbReference type="GO" id="GO:0000139">
    <property type="term" value="C:Golgi membrane"/>
    <property type="evidence" value="ECO:0007669"/>
    <property type="project" value="UniProtKB-SubCell"/>
</dbReference>
<evidence type="ECO:0000256" key="2">
    <source>
        <dbReference type="ARBA" id="ARBA00004397"/>
    </source>
</evidence>
<dbReference type="AlphaFoldDB" id="A0A1E3NYH4"/>
<dbReference type="PANTHER" id="PTHR11141">
    <property type="entry name" value="PROTEIN TRANSPORT PROTEIN SEC23"/>
    <property type="match status" value="1"/>
</dbReference>
<dbReference type="EMBL" id="KV454212">
    <property type="protein sequence ID" value="ODQ58168.1"/>
    <property type="molecule type" value="Genomic_DNA"/>
</dbReference>
<dbReference type="STRING" id="683960.A0A1E3NYH4"/>
<dbReference type="SUPFAM" id="SSF81995">
    <property type="entry name" value="beta-sandwich domain of Sec23/24"/>
    <property type="match status" value="1"/>
</dbReference>
<dbReference type="InterPro" id="IPR012990">
    <property type="entry name" value="Beta-sandwich_Sec23_24"/>
</dbReference>
<keyword evidence="7 13" id="KW-0862">Zinc</keyword>
<evidence type="ECO:0000256" key="3">
    <source>
        <dbReference type="ARBA" id="ARBA00009210"/>
    </source>
</evidence>
<keyword evidence="8 13" id="KW-0931">ER-Golgi transport</keyword>
<dbReference type="PANTHER" id="PTHR11141:SF0">
    <property type="entry name" value="PROTEIN TRANSPORT PROTEIN SEC23"/>
    <property type="match status" value="1"/>
</dbReference>
<evidence type="ECO:0000256" key="10">
    <source>
        <dbReference type="ARBA" id="ARBA00023034"/>
    </source>
</evidence>
<dbReference type="InterPro" id="IPR007123">
    <property type="entry name" value="Gelsolin-like_dom"/>
</dbReference>
<dbReference type="Proteomes" id="UP000094112">
    <property type="component" value="Unassembled WGS sequence"/>
</dbReference>
<feature type="domain" description="Sec23/Sec24 trunk" evidence="16">
    <location>
        <begin position="125"/>
        <end position="402"/>
    </location>
</feature>
<dbReference type="SUPFAM" id="SSF53300">
    <property type="entry name" value="vWA-like"/>
    <property type="match status" value="1"/>
</dbReference>
<feature type="domain" description="Sec23/Sec24 helical" evidence="17">
    <location>
        <begin position="528"/>
        <end position="628"/>
    </location>
</feature>
<protein>
    <recommendedName>
        <fullName evidence="13">Protein transport protein SEC23</fullName>
    </recommendedName>
</protein>
<dbReference type="GO" id="GO:0005096">
    <property type="term" value="F:GTPase activator activity"/>
    <property type="evidence" value="ECO:0007669"/>
    <property type="project" value="TreeGrafter"/>
</dbReference>
<keyword evidence="20" id="KW-1185">Reference proteome</keyword>
<evidence type="ECO:0000256" key="8">
    <source>
        <dbReference type="ARBA" id="ARBA00022892"/>
    </source>
</evidence>
<dbReference type="GO" id="GO:0090110">
    <property type="term" value="P:COPII-coated vesicle cargo loading"/>
    <property type="evidence" value="ECO:0007669"/>
    <property type="project" value="TreeGrafter"/>
</dbReference>
<dbReference type="SUPFAM" id="SSF82919">
    <property type="entry name" value="Zn-finger domain of Sec23/24"/>
    <property type="match status" value="1"/>
</dbReference>
<dbReference type="SUPFAM" id="SSF82754">
    <property type="entry name" value="C-terminal, gelsolin-like domain of Sec23/24"/>
    <property type="match status" value="1"/>
</dbReference>
<evidence type="ECO:0000256" key="7">
    <source>
        <dbReference type="ARBA" id="ARBA00022833"/>
    </source>
</evidence>
<dbReference type="RefSeq" id="XP_019037375.1">
    <property type="nucleotide sequence ID" value="XM_019183707.1"/>
</dbReference>
<evidence type="ECO:0000256" key="5">
    <source>
        <dbReference type="ARBA" id="ARBA00022723"/>
    </source>
</evidence>
<evidence type="ECO:0000256" key="11">
    <source>
        <dbReference type="ARBA" id="ARBA00023136"/>
    </source>
</evidence>
<evidence type="ECO:0000256" key="13">
    <source>
        <dbReference type="RuleBase" id="RU365030"/>
    </source>
</evidence>
<keyword evidence="12 13" id="KW-0968">Cytoplasmic vesicle</keyword>
<evidence type="ECO:0000256" key="6">
    <source>
        <dbReference type="ARBA" id="ARBA00022824"/>
    </source>
</evidence>
<name>A0A1E3NYH4_WICAA</name>
<dbReference type="Pfam" id="PF04810">
    <property type="entry name" value="zf-Sec23_Sec24"/>
    <property type="match status" value="1"/>
</dbReference>
<dbReference type="Gene3D" id="2.30.30.380">
    <property type="entry name" value="Zn-finger domain of Sec23/24"/>
    <property type="match status" value="1"/>
</dbReference>
<dbReference type="Pfam" id="PF08033">
    <property type="entry name" value="Sec23_BS"/>
    <property type="match status" value="1"/>
</dbReference>
<evidence type="ECO:0000259" key="18">
    <source>
        <dbReference type="Pfam" id="PF08033"/>
    </source>
</evidence>
<dbReference type="Gene3D" id="3.40.20.10">
    <property type="entry name" value="Severin"/>
    <property type="match status" value="1"/>
</dbReference>
<evidence type="ECO:0000256" key="9">
    <source>
        <dbReference type="ARBA" id="ARBA00022927"/>
    </source>
</evidence>
<keyword evidence="4 13" id="KW-0813">Transport</keyword>
<feature type="domain" description="Gelsolin-like" evidence="14">
    <location>
        <begin position="643"/>
        <end position="730"/>
    </location>
</feature>
<feature type="domain" description="Zinc finger Sec23/Sec24-type" evidence="15">
    <location>
        <begin position="61"/>
        <end position="99"/>
    </location>
</feature>
<sequence length="779" mass="87173">MKAGSLDVDDIYEIEDKDGVRFNWNAFPVTRAEEDKITAPLGCLYTPLNPREDLPRIYRAPFKCNNCSAVLNPFGSIDSIAKVWTCSLCLTRNKFQGNYNFNHVLEELDPITSSVEYVMVDPMASPLLFLYVIDLTLEEPDLEALKQKIIDSIDLHPMGAYIGLIVFDSNVRLYELGSALIPKMHVFKGSKTYSEQDVQKLLGIAGNGTRPFNSKYENVLGTLNRYFTPLSDDYARSRLITIISNLKTTSLTSSSQRPERCTGSALAIASGLMDGAFLNASGHVLLFIGGPCTVGQGKVVDVEKSSPIRSFNDIRKRNATHLKKAIKFYDSIASRASSLTANEKTGENTTSSSIYSINVFASSYDQPGIYEMKNLTGWTGGILIMTDSFTTNIFKETFNKVFELNEEGVVDMQARGNMTVLTSSALEVAGMIGNGAKVPNNGKNHSDVAVGEGFTNSWNLPMISSRHGYAVYFKVQTVAYGNERRGIPGFFYIQFLTSYKHVDGSLRLKVTTLKKATTNTLKLEENFDQGTAVVLMLRETTDKIQRGLLDHAEVSQKVDEQLIHLCKGFGIYIKKEPSSFKLNELFSLLPQFVYNSKKSPILTNFNNTPDESTFYVDIFQKSNVDDSLTMIQPTLSIYTATDPTPQPVLLDSSSLQRDAVLLMDSFFYVVIHIGEIAAAWRDQELDREEFANVYEMLEQSQKDAVEIIQGRFPFPRYIITDQGKSQDRFLLSRLNPSNNDNGFAFVTGITSDGKEVIYTEDMSLNQYYMKLRDVVVKEH</sequence>
<feature type="domain" description="Sec23/Sec24 beta-sandwich" evidence="18">
    <location>
        <begin position="416"/>
        <end position="517"/>
    </location>
</feature>
<dbReference type="InterPro" id="IPR006900">
    <property type="entry name" value="Sec23/24_helical_dom"/>
</dbReference>
<dbReference type="GO" id="GO:0030127">
    <property type="term" value="C:COPII vesicle coat"/>
    <property type="evidence" value="ECO:0007669"/>
    <property type="project" value="InterPro"/>
</dbReference>
<dbReference type="InterPro" id="IPR006896">
    <property type="entry name" value="Sec23/24_trunk_dom"/>
</dbReference>
<evidence type="ECO:0000313" key="20">
    <source>
        <dbReference type="Proteomes" id="UP000094112"/>
    </source>
</evidence>
<keyword evidence="6 13" id="KW-0256">Endoplasmic reticulum</keyword>
<evidence type="ECO:0000256" key="1">
    <source>
        <dbReference type="ARBA" id="ARBA00004299"/>
    </source>
</evidence>
<dbReference type="GO" id="GO:0070971">
    <property type="term" value="C:endoplasmic reticulum exit site"/>
    <property type="evidence" value="ECO:0007669"/>
    <property type="project" value="TreeGrafter"/>
</dbReference>
<dbReference type="GeneID" id="30200953"/>
<comment type="function">
    <text evidence="13">Component of the coat protein complex II (COPII) which promotes the formation of transport vesicles from the endoplasmic reticulum (ER). The coat has two main functions, the physical deformation of the endoplasmic reticulum membrane into vesicles and the selection of cargo molecules.</text>
</comment>
<reference evidence="19 20" key="1">
    <citation type="journal article" date="2016" name="Proc. Natl. Acad. Sci. U.S.A.">
        <title>Comparative genomics of biotechnologically important yeasts.</title>
        <authorList>
            <person name="Riley R."/>
            <person name="Haridas S."/>
            <person name="Wolfe K.H."/>
            <person name="Lopes M.R."/>
            <person name="Hittinger C.T."/>
            <person name="Goeker M."/>
            <person name="Salamov A.A."/>
            <person name="Wisecaver J.H."/>
            <person name="Long T.M."/>
            <person name="Calvey C.H."/>
            <person name="Aerts A.L."/>
            <person name="Barry K.W."/>
            <person name="Choi C."/>
            <person name="Clum A."/>
            <person name="Coughlan A.Y."/>
            <person name="Deshpande S."/>
            <person name="Douglass A.P."/>
            <person name="Hanson S.J."/>
            <person name="Klenk H.-P."/>
            <person name="LaButti K.M."/>
            <person name="Lapidus A."/>
            <person name="Lindquist E.A."/>
            <person name="Lipzen A.M."/>
            <person name="Meier-Kolthoff J.P."/>
            <person name="Ohm R.A."/>
            <person name="Otillar R.P."/>
            <person name="Pangilinan J.L."/>
            <person name="Peng Y."/>
            <person name="Rokas A."/>
            <person name="Rosa C.A."/>
            <person name="Scheuner C."/>
            <person name="Sibirny A.A."/>
            <person name="Slot J.C."/>
            <person name="Stielow J.B."/>
            <person name="Sun H."/>
            <person name="Kurtzman C.P."/>
            <person name="Blackwell M."/>
            <person name="Grigoriev I.V."/>
            <person name="Jeffries T.W."/>
        </authorList>
    </citation>
    <scope>NUCLEOTIDE SEQUENCE [LARGE SCALE GENOMIC DNA]</scope>
    <source>
        <strain evidence="20">ATCC 58044 / CBS 1984 / NCYC 433 / NRRL Y-366-8</strain>
    </source>
</reference>
<evidence type="ECO:0000259" key="17">
    <source>
        <dbReference type="Pfam" id="PF04815"/>
    </source>
</evidence>
<accession>A0A1E3NYH4</accession>
<evidence type="ECO:0000259" key="16">
    <source>
        <dbReference type="Pfam" id="PF04811"/>
    </source>
</evidence>
<dbReference type="GO" id="GO:0008270">
    <property type="term" value="F:zinc ion binding"/>
    <property type="evidence" value="ECO:0007669"/>
    <property type="project" value="InterPro"/>
</dbReference>
<keyword evidence="10 13" id="KW-0333">Golgi apparatus</keyword>
<dbReference type="OrthoDB" id="3979788at2759"/>
<comment type="similarity">
    <text evidence="3 13">Belongs to the SEC23/SEC24 family. SEC23 subfamily.</text>
</comment>